<organism evidence="2 3">
    <name type="scientific">Thalassiosira oceanica</name>
    <name type="common">Marine diatom</name>
    <dbReference type="NCBI Taxonomy" id="159749"/>
    <lineage>
        <taxon>Eukaryota</taxon>
        <taxon>Sar</taxon>
        <taxon>Stramenopiles</taxon>
        <taxon>Ochrophyta</taxon>
        <taxon>Bacillariophyta</taxon>
        <taxon>Coscinodiscophyceae</taxon>
        <taxon>Thalassiosirophycidae</taxon>
        <taxon>Thalassiosirales</taxon>
        <taxon>Thalassiosiraceae</taxon>
        <taxon>Thalassiosira</taxon>
    </lineage>
</organism>
<comment type="caution">
    <text evidence="2">The sequence shown here is derived from an EMBL/GenBank/DDBJ whole genome shotgun (WGS) entry which is preliminary data.</text>
</comment>
<evidence type="ECO:0000313" key="3">
    <source>
        <dbReference type="Proteomes" id="UP000266841"/>
    </source>
</evidence>
<evidence type="ECO:0000313" key="2">
    <source>
        <dbReference type="EMBL" id="EJK74749.1"/>
    </source>
</evidence>
<evidence type="ECO:0000256" key="1">
    <source>
        <dbReference type="SAM" id="Coils"/>
    </source>
</evidence>
<protein>
    <submittedName>
        <fullName evidence="2">Uncharacterized protein</fullName>
    </submittedName>
</protein>
<dbReference type="eggNOG" id="ENOG502SERJ">
    <property type="taxonomic scope" value="Eukaryota"/>
</dbReference>
<dbReference type="Gene3D" id="1.20.58.130">
    <property type="match status" value="1"/>
</dbReference>
<reference evidence="2 3" key="1">
    <citation type="journal article" date="2012" name="Genome Biol.">
        <title>Genome and low-iron response of an oceanic diatom adapted to chronic iron limitation.</title>
        <authorList>
            <person name="Lommer M."/>
            <person name="Specht M."/>
            <person name="Roy A.S."/>
            <person name="Kraemer L."/>
            <person name="Andreson R."/>
            <person name="Gutowska M.A."/>
            <person name="Wolf J."/>
            <person name="Bergner S.V."/>
            <person name="Schilhabel M.B."/>
            <person name="Klostermeier U.C."/>
            <person name="Beiko R.G."/>
            <person name="Rosenstiel P."/>
            <person name="Hippler M."/>
            <person name="Laroche J."/>
        </authorList>
    </citation>
    <scope>NUCLEOTIDE SEQUENCE [LARGE SCALE GENOMIC DNA]</scope>
    <source>
        <strain evidence="2 3">CCMP1005</strain>
    </source>
</reference>
<proteinExistence type="predicted"/>
<dbReference type="Proteomes" id="UP000266841">
    <property type="component" value="Unassembled WGS sequence"/>
</dbReference>
<keyword evidence="1" id="KW-0175">Coiled coil</keyword>
<feature type="coiled-coil region" evidence="1">
    <location>
        <begin position="3"/>
        <end position="80"/>
    </location>
</feature>
<name>K0TC95_THAOC</name>
<dbReference type="EMBL" id="AGNL01003399">
    <property type="protein sequence ID" value="EJK74749.1"/>
    <property type="molecule type" value="Genomic_DNA"/>
</dbReference>
<gene>
    <name evidence="2" type="ORF">THAOC_03554</name>
</gene>
<accession>K0TC95</accession>
<dbReference type="AlphaFoldDB" id="K0TC95"/>
<sequence>MSSSDLESMLKHALGRIDSLERQHEGTKTLMECEVRALREDIVSLEGENKAIKASVKQEINALRDDIGALKSENEALEWSLHRLASKVQEGWEYPVAIQPHEYWQNKGYDDLAINNLKYGFFNGLKAAVSSLKHGVCDFITIGGIADHDEDLVPHWHALFRSFQHINPYGAGVKLNIQSIELNEEVMRHICSNLRRRNISQVIFFDNGFSNLRNAIIELGKALKSPNLKTVAWFQNPIES</sequence>
<feature type="non-terminal residue" evidence="2">
    <location>
        <position position="240"/>
    </location>
</feature>
<keyword evidence="3" id="KW-1185">Reference proteome</keyword>